<organism evidence="2">
    <name type="scientific">Trichuris suis</name>
    <name type="common">pig whipworm</name>
    <dbReference type="NCBI Taxonomy" id="68888"/>
    <lineage>
        <taxon>Eukaryota</taxon>
        <taxon>Metazoa</taxon>
        <taxon>Ecdysozoa</taxon>
        <taxon>Nematoda</taxon>
        <taxon>Enoplea</taxon>
        <taxon>Dorylaimia</taxon>
        <taxon>Trichinellida</taxon>
        <taxon>Trichuridae</taxon>
        <taxon>Trichuris</taxon>
    </lineage>
</organism>
<evidence type="ECO:0008006" key="3">
    <source>
        <dbReference type="Google" id="ProtNLM"/>
    </source>
</evidence>
<gene>
    <name evidence="2" type="ORF">M514_19656</name>
</gene>
<dbReference type="Proteomes" id="UP000030758">
    <property type="component" value="Unassembled WGS sequence"/>
</dbReference>
<dbReference type="AlphaFoldDB" id="A0A085NFC8"/>
<name>A0A085NFC8_9BILA</name>
<evidence type="ECO:0000256" key="1">
    <source>
        <dbReference type="SAM" id="SignalP"/>
    </source>
</evidence>
<protein>
    <recommendedName>
        <fullName evidence="3">Leucine-rich repeat-containing N-terminal plant-type domain-containing protein</fullName>
    </recommendedName>
</protein>
<evidence type="ECO:0000313" key="2">
    <source>
        <dbReference type="EMBL" id="KFD68174.1"/>
    </source>
</evidence>
<accession>A0A085NFC8</accession>
<reference evidence="2" key="1">
    <citation type="journal article" date="2014" name="Nat. Genet.">
        <title>Genome and transcriptome of the porcine whipworm Trichuris suis.</title>
        <authorList>
            <person name="Jex A.R."/>
            <person name="Nejsum P."/>
            <person name="Schwarz E.M."/>
            <person name="Hu L."/>
            <person name="Young N.D."/>
            <person name="Hall R.S."/>
            <person name="Korhonen P.K."/>
            <person name="Liao S."/>
            <person name="Thamsborg S."/>
            <person name="Xia J."/>
            <person name="Xu P."/>
            <person name="Wang S."/>
            <person name="Scheerlinck J.P."/>
            <person name="Hofmann A."/>
            <person name="Sternberg P.W."/>
            <person name="Wang J."/>
            <person name="Gasser R.B."/>
        </authorList>
    </citation>
    <scope>NUCLEOTIDE SEQUENCE [LARGE SCALE GENOMIC DNA]</scope>
    <source>
        <strain evidence="2">DCEP-RM93F</strain>
    </source>
</reference>
<sequence length="72" mass="7893">MKATLTSLCMSIAVLGWQDSDVYWVKKDQAFGNLFPSSACEWMGVSCLGGTCGPVVKIRNVYSRRPSIIYVG</sequence>
<proteinExistence type="predicted"/>
<feature type="signal peptide" evidence="1">
    <location>
        <begin position="1"/>
        <end position="16"/>
    </location>
</feature>
<keyword evidence="1" id="KW-0732">Signal</keyword>
<dbReference type="EMBL" id="KL367507">
    <property type="protein sequence ID" value="KFD68174.1"/>
    <property type="molecule type" value="Genomic_DNA"/>
</dbReference>
<feature type="chain" id="PRO_5001795944" description="Leucine-rich repeat-containing N-terminal plant-type domain-containing protein" evidence="1">
    <location>
        <begin position="17"/>
        <end position="72"/>
    </location>
</feature>